<dbReference type="GO" id="GO:0008076">
    <property type="term" value="C:voltage-gated potassium channel complex"/>
    <property type="evidence" value="ECO:0007669"/>
    <property type="project" value="InterPro"/>
</dbReference>
<dbReference type="GO" id="GO:0005249">
    <property type="term" value="F:voltage-gated potassium channel activity"/>
    <property type="evidence" value="ECO:0007669"/>
    <property type="project" value="InterPro"/>
</dbReference>
<dbReference type="RefSeq" id="WP_136825943.1">
    <property type="nucleotide sequence ID" value="NZ_SWBP01000002.1"/>
</dbReference>
<name>A0A4U1C0S4_9SPHI</name>
<feature type="transmembrane region" description="Helical" evidence="12">
    <location>
        <begin position="206"/>
        <end position="228"/>
    </location>
</feature>
<keyword evidence="6" id="KW-0851">Voltage-gated channel</keyword>
<dbReference type="InterPro" id="IPR028325">
    <property type="entry name" value="VG_K_chnl"/>
</dbReference>
<dbReference type="Gene3D" id="1.10.287.70">
    <property type="match status" value="1"/>
</dbReference>
<evidence type="ECO:0000313" key="16">
    <source>
        <dbReference type="Proteomes" id="UP000308181"/>
    </source>
</evidence>
<feature type="transmembrane region" description="Helical" evidence="12">
    <location>
        <begin position="81"/>
        <end position="99"/>
    </location>
</feature>
<keyword evidence="3" id="KW-0633">Potassium transport</keyword>
<dbReference type="AlphaFoldDB" id="A0A4U1C0S4"/>
<dbReference type="InterPro" id="IPR027359">
    <property type="entry name" value="Volt_channel_dom_sf"/>
</dbReference>
<keyword evidence="4 12" id="KW-0812">Transmembrane</keyword>
<evidence type="ECO:0000259" key="14">
    <source>
        <dbReference type="Pfam" id="PF13240"/>
    </source>
</evidence>
<keyword evidence="11" id="KW-0407">Ion channel</keyword>
<keyword evidence="9" id="KW-0406">Ion transport</keyword>
<evidence type="ECO:0000256" key="1">
    <source>
        <dbReference type="ARBA" id="ARBA00004141"/>
    </source>
</evidence>
<gene>
    <name evidence="15" type="ORF">FA046_08470</name>
</gene>
<dbReference type="InterPro" id="IPR005821">
    <property type="entry name" value="Ion_trans_dom"/>
</dbReference>
<evidence type="ECO:0000256" key="10">
    <source>
        <dbReference type="ARBA" id="ARBA00023136"/>
    </source>
</evidence>
<dbReference type="GO" id="GO:0001508">
    <property type="term" value="P:action potential"/>
    <property type="evidence" value="ECO:0007669"/>
    <property type="project" value="TreeGrafter"/>
</dbReference>
<evidence type="ECO:0000256" key="6">
    <source>
        <dbReference type="ARBA" id="ARBA00022882"/>
    </source>
</evidence>
<dbReference type="InterPro" id="IPR026870">
    <property type="entry name" value="Zinc_ribbon_dom"/>
</dbReference>
<reference evidence="15 16" key="1">
    <citation type="submission" date="2019-04" db="EMBL/GenBank/DDBJ databases">
        <title>Pedobacter sp. AR-3-17 sp. nov., isolated from Arctic soil.</title>
        <authorList>
            <person name="Dahal R.H."/>
            <person name="Kim D.-U."/>
        </authorList>
    </citation>
    <scope>NUCLEOTIDE SEQUENCE [LARGE SCALE GENOMIC DNA]</scope>
    <source>
        <strain evidence="15 16">AR-3-17</strain>
    </source>
</reference>
<evidence type="ECO:0000256" key="9">
    <source>
        <dbReference type="ARBA" id="ARBA00023065"/>
    </source>
</evidence>
<feature type="transmembrane region" description="Helical" evidence="12">
    <location>
        <begin position="105"/>
        <end position="124"/>
    </location>
</feature>
<feature type="domain" description="Zinc-ribbon" evidence="14">
    <location>
        <begin position="239"/>
        <end position="261"/>
    </location>
</feature>
<evidence type="ECO:0000256" key="5">
    <source>
        <dbReference type="ARBA" id="ARBA00022826"/>
    </source>
</evidence>
<keyword evidence="10 12" id="KW-0472">Membrane</keyword>
<keyword evidence="8 12" id="KW-1133">Transmembrane helix</keyword>
<dbReference type="SUPFAM" id="SSF81324">
    <property type="entry name" value="Voltage-gated potassium channels"/>
    <property type="match status" value="1"/>
</dbReference>
<comment type="caution">
    <text evidence="15">The sequence shown here is derived from an EMBL/GenBank/DDBJ whole genome shotgun (WGS) entry which is preliminary data.</text>
</comment>
<proteinExistence type="predicted"/>
<evidence type="ECO:0000259" key="13">
    <source>
        <dbReference type="Pfam" id="PF00520"/>
    </source>
</evidence>
<feature type="transmembrane region" description="Helical" evidence="12">
    <location>
        <begin position="54"/>
        <end position="74"/>
    </location>
</feature>
<dbReference type="OrthoDB" id="9799090at2"/>
<dbReference type="PANTHER" id="PTHR11537:SF254">
    <property type="entry name" value="POTASSIUM VOLTAGE-GATED CHANNEL PROTEIN SHAB"/>
    <property type="match status" value="1"/>
</dbReference>
<feature type="domain" description="Ion transport" evidence="13">
    <location>
        <begin position="22"/>
        <end position="236"/>
    </location>
</feature>
<evidence type="ECO:0000256" key="7">
    <source>
        <dbReference type="ARBA" id="ARBA00022958"/>
    </source>
</evidence>
<accession>A0A4U1C0S4</accession>
<dbReference type="PANTHER" id="PTHR11537">
    <property type="entry name" value="VOLTAGE-GATED POTASSIUM CHANNEL"/>
    <property type="match status" value="1"/>
</dbReference>
<comment type="subcellular location">
    <subcellularLocation>
        <location evidence="1">Membrane</location>
        <topology evidence="1">Multi-pass membrane protein</topology>
    </subcellularLocation>
</comment>
<evidence type="ECO:0000256" key="4">
    <source>
        <dbReference type="ARBA" id="ARBA00022692"/>
    </source>
</evidence>
<feature type="transmembrane region" description="Helical" evidence="12">
    <location>
        <begin position="21"/>
        <end position="42"/>
    </location>
</feature>
<evidence type="ECO:0000256" key="12">
    <source>
        <dbReference type="SAM" id="Phobius"/>
    </source>
</evidence>
<feature type="transmembrane region" description="Helical" evidence="12">
    <location>
        <begin position="145"/>
        <end position="168"/>
    </location>
</feature>
<dbReference type="PRINTS" id="PR00169">
    <property type="entry name" value="KCHANNEL"/>
</dbReference>
<evidence type="ECO:0000313" key="15">
    <source>
        <dbReference type="EMBL" id="TKB99132.1"/>
    </source>
</evidence>
<organism evidence="15 16">
    <name type="scientific">Pedobacter cryophilus</name>
    <dbReference type="NCBI Taxonomy" id="2571271"/>
    <lineage>
        <taxon>Bacteria</taxon>
        <taxon>Pseudomonadati</taxon>
        <taxon>Bacteroidota</taxon>
        <taxon>Sphingobacteriia</taxon>
        <taxon>Sphingobacteriales</taxon>
        <taxon>Sphingobacteriaceae</taxon>
        <taxon>Pedobacter</taxon>
    </lineage>
</organism>
<keyword evidence="2" id="KW-0813">Transport</keyword>
<evidence type="ECO:0000256" key="11">
    <source>
        <dbReference type="ARBA" id="ARBA00023303"/>
    </source>
</evidence>
<keyword evidence="16" id="KW-1185">Reference proteome</keyword>
<dbReference type="Pfam" id="PF13240">
    <property type="entry name" value="Zn_Ribbon_1"/>
    <property type="match status" value="1"/>
</dbReference>
<sequence>MINKERLHNIIFENDTKAGRQFDLILLWAILFSITIAILDSVPDFHEKFQAEFYYIEWFFTILFTIEYILRVYVSRKPTGFIFSFWGFVDLFSILPTYLSLLFYGYQYLLVVRIFRLLRVFRILRLVRFNKEAAMLTNALRASSYKIGIFLSAITAFAVLLGTVLYVVEGGEHGFTSIPQSIYWAIITITTVGYGDIVPHSTLGKFISSFAMIIGYAIIAVPTGIVTVEMAKLNDNKSKCLNCGHSTSDYANYCSNCGAKINRSKEPEQLS</sequence>
<protein>
    <submittedName>
        <fullName evidence="15">Zinc-ribbon domain-containing protein</fullName>
    </submittedName>
</protein>
<dbReference type="Pfam" id="PF00520">
    <property type="entry name" value="Ion_trans"/>
    <property type="match status" value="1"/>
</dbReference>
<keyword evidence="7" id="KW-0630">Potassium</keyword>
<keyword evidence="5" id="KW-0631">Potassium channel</keyword>
<evidence type="ECO:0000256" key="2">
    <source>
        <dbReference type="ARBA" id="ARBA00022448"/>
    </source>
</evidence>
<evidence type="ECO:0000256" key="8">
    <source>
        <dbReference type="ARBA" id="ARBA00022989"/>
    </source>
</evidence>
<evidence type="ECO:0000256" key="3">
    <source>
        <dbReference type="ARBA" id="ARBA00022538"/>
    </source>
</evidence>
<dbReference type="EMBL" id="SWBP01000002">
    <property type="protein sequence ID" value="TKB99132.1"/>
    <property type="molecule type" value="Genomic_DNA"/>
</dbReference>
<dbReference type="Proteomes" id="UP000308181">
    <property type="component" value="Unassembled WGS sequence"/>
</dbReference>
<dbReference type="Gene3D" id="1.20.120.350">
    <property type="entry name" value="Voltage-gated potassium channels. Chain C"/>
    <property type="match status" value="1"/>
</dbReference>